<dbReference type="Gene3D" id="3.30.559.10">
    <property type="entry name" value="Chloramphenicol acetyltransferase-like domain"/>
    <property type="match status" value="1"/>
</dbReference>
<dbReference type="InterPro" id="IPR020845">
    <property type="entry name" value="AMP-binding_CS"/>
</dbReference>
<dbReference type="Gene3D" id="1.10.1200.10">
    <property type="entry name" value="ACP-like"/>
    <property type="match status" value="1"/>
</dbReference>
<dbReference type="InterPro" id="IPR006162">
    <property type="entry name" value="Ppantetheine_attach_site"/>
</dbReference>
<dbReference type="EMBL" id="JAATWM020000034">
    <property type="protein sequence ID" value="KAF9873034.1"/>
    <property type="molecule type" value="Genomic_DNA"/>
</dbReference>
<dbReference type="Gene3D" id="3.30.300.30">
    <property type="match status" value="1"/>
</dbReference>
<dbReference type="InterPro" id="IPR023213">
    <property type="entry name" value="CAT-like_dom_sf"/>
</dbReference>
<dbReference type="GO" id="GO:0044550">
    <property type="term" value="P:secondary metabolite biosynthetic process"/>
    <property type="evidence" value="ECO:0007669"/>
    <property type="project" value="TreeGrafter"/>
</dbReference>
<dbReference type="CDD" id="cd05918">
    <property type="entry name" value="A_NRPS_SidN3_like"/>
    <property type="match status" value="1"/>
</dbReference>
<reference evidence="5" key="2">
    <citation type="submission" date="2020-11" db="EMBL/GenBank/DDBJ databases">
        <title>Whole genome sequencing of Colletotrichum sp.</title>
        <authorList>
            <person name="Li H."/>
        </authorList>
    </citation>
    <scope>NUCLEOTIDE SEQUENCE</scope>
    <source>
        <strain evidence="5">CkLH20</strain>
    </source>
</reference>
<dbReference type="GeneID" id="62165333"/>
<dbReference type="SUPFAM" id="SSF47336">
    <property type="entry name" value="ACP-like"/>
    <property type="match status" value="1"/>
</dbReference>
<reference evidence="5" key="1">
    <citation type="submission" date="2020-03" db="EMBL/GenBank/DDBJ databases">
        <authorList>
            <person name="He L."/>
        </authorList>
    </citation>
    <scope>NUCLEOTIDE SEQUENCE</scope>
    <source>
        <strain evidence="5">CkLH20</strain>
    </source>
</reference>
<dbReference type="RefSeq" id="XP_038742495.1">
    <property type="nucleotide sequence ID" value="XM_038892259.1"/>
</dbReference>
<dbReference type="Pfam" id="PF00550">
    <property type="entry name" value="PP-binding"/>
    <property type="match status" value="1"/>
</dbReference>
<dbReference type="PROSITE" id="PS00012">
    <property type="entry name" value="PHOSPHOPANTETHEINE"/>
    <property type="match status" value="1"/>
</dbReference>
<feature type="domain" description="Carrier" evidence="4">
    <location>
        <begin position="757"/>
        <end position="833"/>
    </location>
</feature>
<accession>A0A9P6HYR9</accession>
<organism evidence="5 6">
    <name type="scientific">Colletotrichum karsti</name>
    <dbReference type="NCBI Taxonomy" id="1095194"/>
    <lineage>
        <taxon>Eukaryota</taxon>
        <taxon>Fungi</taxon>
        <taxon>Dikarya</taxon>
        <taxon>Ascomycota</taxon>
        <taxon>Pezizomycotina</taxon>
        <taxon>Sordariomycetes</taxon>
        <taxon>Hypocreomycetidae</taxon>
        <taxon>Glomerellales</taxon>
        <taxon>Glomerellaceae</taxon>
        <taxon>Colletotrichum</taxon>
        <taxon>Colletotrichum boninense species complex</taxon>
    </lineage>
</organism>
<dbReference type="SUPFAM" id="SSF56801">
    <property type="entry name" value="Acetyl-CoA synthetase-like"/>
    <property type="match status" value="1"/>
</dbReference>
<evidence type="ECO:0000256" key="3">
    <source>
        <dbReference type="ARBA" id="ARBA00022598"/>
    </source>
</evidence>
<dbReference type="InterPro" id="IPR000873">
    <property type="entry name" value="AMP-dep_synth/lig_dom"/>
</dbReference>
<dbReference type="InterPro" id="IPR045851">
    <property type="entry name" value="AMP-bd_C_sf"/>
</dbReference>
<evidence type="ECO:0000259" key="4">
    <source>
        <dbReference type="PROSITE" id="PS50075"/>
    </source>
</evidence>
<proteinExistence type="predicted"/>
<keyword evidence="2" id="KW-0597">Phosphoprotein</keyword>
<dbReference type="InterPro" id="IPR001242">
    <property type="entry name" value="Condensation_dom"/>
</dbReference>
<dbReference type="InterPro" id="IPR010071">
    <property type="entry name" value="AA_adenyl_dom"/>
</dbReference>
<keyword evidence="1" id="KW-0596">Phosphopantetheine</keyword>
<dbReference type="Proteomes" id="UP000781932">
    <property type="component" value="Unassembled WGS sequence"/>
</dbReference>
<evidence type="ECO:0000256" key="1">
    <source>
        <dbReference type="ARBA" id="ARBA00022450"/>
    </source>
</evidence>
<dbReference type="InterPro" id="IPR009081">
    <property type="entry name" value="PP-bd_ACP"/>
</dbReference>
<evidence type="ECO:0000313" key="5">
    <source>
        <dbReference type="EMBL" id="KAF9873034.1"/>
    </source>
</evidence>
<dbReference type="NCBIfam" id="TIGR01733">
    <property type="entry name" value="AA-adenyl-dom"/>
    <property type="match status" value="1"/>
</dbReference>
<protein>
    <submittedName>
        <fullName evidence="5">Nonribosomal peptide</fullName>
    </submittedName>
</protein>
<dbReference type="GO" id="GO:0005737">
    <property type="term" value="C:cytoplasm"/>
    <property type="evidence" value="ECO:0007669"/>
    <property type="project" value="TreeGrafter"/>
</dbReference>
<dbReference type="Pfam" id="PF00501">
    <property type="entry name" value="AMP-binding"/>
    <property type="match status" value="1"/>
</dbReference>
<dbReference type="PROSITE" id="PS50075">
    <property type="entry name" value="CARRIER"/>
    <property type="match status" value="1"/>
</dbReference>
<gene>
    <name evidence="5" type="ORF">CkaCkLH20_09544</name>
</gene>
<dbReference type="OrthoDB" id="416786at2759"/>
<dbReference type="Gene3D" id="3.30.559.30">
    <property type="entry name" value="Nonribosomal peptide synthetase, condensation domain"/>
    <property type="match status" value="2"/>
</dbReference>
<dbReference type="GO" id="GO:0031177">
    <property type="term" value="F:phosphopantetheine binding"/>
    <property type="evidence" value="ECO:0007669"/>
    <property type="project" value="TreeGrafter"/>
</dbReference>
<dbReference type="SUPFAM" id="SSF52777">
    <property type="entry name" value="CoA-dependent acyltransferases"/>
    <property type="match status" value="2"/>
</dbReference>
<dbReference type="PANTHER" id="PTHR45527">
    <property type="entry name" value="NONRIBOSOMAL PEPTIDE SYNTHETASE"/>
    <property type="match status" value="1"/>
</dbReference>
<evidence type="ECO:0000256" key="2">
    <source>
        <dbReference type="ARBA" id="ARBA00022553"/>
    </source>
</evidence>
<dbReference type="PROSITE" id="PS00455">
    <property type="entry name" value="AMP_BINDING"/>
    <property type="match status" value="1"/>
</dbReference>
<dbReference type="Pfam" id="PF00668">
    <property type="entry name" value="Condensation"/>
    <property type="match status" value="1"/>
</dbReference>
<keyword evidence="6" id="KW-1185">Reference proteome</keyword>
<evidence type="ECO:0000313" key="6">
    <source>
        <dbReference type="Proteomes" id="UP000781932"/>
    </source>
</evidence>
<dbReference type="GO" id="GO:0016874">
    <property type="term" value="F:ligase activity"/>
    <property type="evidence" value="ECO:0007669"/>
    <property type="project" value="UniProtKB-KW"/>
</dbReference>
<sequence>MFTETATASVAVEDADAVVSFCSSHRLSREAFYVAAWTYTLSIYSASSAVRTNLVQESQEDACLTISPVSATIEGHMNIVEACLAPNTSERCSGIDRERSHRQSAAESSIHDGGSVMGFVHDNNTQLFDDLRRSFKVSLVINHRNDVTLQYLQQSLPALSAEAFLETFTTIVNRFATSRPDTILNDLDVLGPVNRATLESWSPRCLPAVERCIHEYVDEHAKLNPFKEAVVGTEGLNFTYAQLSSLSNRLAAYLIKLGIKKGEVIPILFDKSPVAVLAIIAIMKAGAAYVGFSAETPVNFLRECSSIADVPLIITSPQHAKLAERIGRRALILDQAFLTTLSSASTVELFRSPAQPSDLAYLVFTSGSTGVPKAVMIEHRAYITDALAQQKAALLDADSRVLHFASYNFDATNFDILSTLIAGGTICVPTEFDRINRLAGAIDDLRANFIGVTATLAQTLEPDDVPSLRVVILCGEANNTELVQKWSKSGSHARDVVNGYGPSEASCAFSYNVYTRQSPRANNVGRALEGACWGWVVNPDNYNQLLPVGAIGELLIQGPTLSRGYLREPEKTAKAFIEGPSWLPKETAEELRRLYRTGDLVRQLPDQSFEVFGRVDTQVKLNGQRVELGEIENKISRVLGDKYIIAVEAVRPSPQEQSKMLIAYYAPKLGSHQKDIPVLDIINTSEGAVVDVQNTQRRLSDDLKAVAIPKAFIPLRFMPVTTQGKLDRKFLQALGSHLDDESLGAFSGRAEPVRGDVITTYTEKTVQQLFAKTLNLSTESIFRDSDFFALGGDSVKAIKLVALARKLGISLSVPNILLNPKVSSLACLLGQQENTPETTIEYHPFDSIVDETLRDEVMERAADLIPVDDEVEDVIEATDLQASCVAFSTYKEERRGINWLLCDFVKPQDEKTVRQMCKWLTSRHGTLRTSFMAFRRTLYQVVSKSFQPPIKTRLHLMDIQDATMYIMEDDLLDRDVDMAQPQTAFELLSHGDSSSIERLVIRLSAAQYDGQSVAILRREMSSFLGNTQDDNPSGHLIAQIKGSYPGYLHHARQVEFDHGIEYWRNLLADAKMTQITSCTSRPGNSPSGLNFVDGVLVKMVKTQLLDLTTTQPMIATKVRSSRSTRATIVKTAWALTLAELTGETDVVFGSTGWGRNSPVDFAQDVMGSCTSHIPTRAQLNRSAGDQNSRITYGELVEELQAQHVASMRFENIGANTIVEKCTSWPRWTRFSSLLVFQGLDIEPSHRNVGNGNNSQKPAASVRFTEIMDPGDRADIIVHVEPFGEETRVMMAFAKKNIPERVAGKVLETFERCLEHISLRTNEAIDLGDSRLSPLLPVDCNKVKMDEDDSEEDHGGEGTWEQAEAYVKETWSDLLALKSAEFDGLREREESFLSVWGNPVSAAALAHGYRKDGLALSTEDMLRHQTVRSQVRLISSLLRT</sequence>
<dbReference type="InterPro" id="IPR036736">
    <property type="entry name" value="ACP-like_sf"/>
</dbReference>
<dbReference type="PANTHER" id="PTHR45527:SF16">
    <property type="entry name" value="NONRIBOSOMAL PEPTIDE SYNTHASE ATNA-RELATED"/>
    <property type="match status" value="1"/>
</dbReference>
<comment type="caution">
    <text evidence="5">The sequence shown here is derived from an EMBL/GenBank/DDBJ whole genome shotgun (WGS) entry which is preliminary data.</text>
</comment>
<name>A0A9P6HYR9_9PEZI</name>
<dbReference type="GO" id="GO:0043041">
    <property type="term" value="P:amino acid activation for nonribosomal peptide biosynthetic process"/>
    <property type="evidence" value="ECO:0007669"/>
    <property type="project" value="TreeGrafter"/>
</dbReference>
<dbReference type="InterPro" id="IPR042099">
    <property type="entry name" value="ANL_N_sf"/>
</dbReference>
<keyword evidence="3" id="KW-0436">Ligase</keyword>
<dbReference type="Gene3D" id="3.40.50.12780">
    <property type="entry name" value="N-terminal domain of ligase-like"/>
    <property type="match status" value="1"/>
</dbReference>